<dbReference type="EMBL" id="CP157762">
    <property type="protein sequence ID" value="XBP95112.1"/>
    <property type="molecule type" value="Genomic_DNA"/>
</dbReference>
<evidence type="ECO:0000313" key="2">
    <source>
        <dbReference type="EMBL" id="XBP95112.1"/>
    </source>
</evidence>
<proteinExistence type="predicted"/>
<dbReference type="Pfam" id="PF14028">
    <property type="entry name" value="Lant_dehydr_C"/>
    <property type="match status" value="1"/>
</dbReference>
<dbReference type="EMBL" id="CP159342">
    <property type="protein sequence ID" value="XCH75815.1"/>
    <property type="molecule type" value="Genomic_DNA"/>
</dbReference>
<gene>
    <name evidence="3" type="ORF">ABUL08_06935</name>
    <name evidence="2" type="ORF">VK199_06890</name>
</gene>
<evidence type="ECO:0000313" key="3">
    <source>
        <dbReference type="EMBL" id="XCH75815.1"/>
    </source>
</evidence>
<feature type="domain" description="Thiopeptide-type bacteriocin biosynthesis" evidence="1">
    <location>
        <begin position="4"/>
        <end position="286"/>
    </location>
</feature>
<organism evidence="2">
    <name type="scientific">Micromonospora sp. CCTCC AA 2012012</name>
    <dbReference type="NCBI Taxonomy" id="3111921"/>
    <lineage>
        <taxon>Bacteria</taxon>
        <taxon>Bacillati</taxon>
        <taxon>Actinomycetota</taxon>
        <taxon>Actinomycetes</taxon>
        <taxon>Micromonosporales</taxon>
        <taxon>Micromonosporaceae</taxon>
        <taxon>Micromonospora</taxon>
    </lineage>
</organism>
<dbReference type="RefSeq" id="WP_350935616.1">
    <property type="nucleotide sequence ID" value="NZ_CP157762.1"/>
</dbReference>
<reference evidence="2" key="1">
    <citation type="submission" date="2024-01" db="EMBL/GenBank/DDBJ databases">
        <title>The genome sequence of Micromonospora mangrovi CCTCC AA 2012012.</title>
        <authorList>
            <person name="Gao J."/>
        </authorList>
    </citation>
    <scope>NUCLEOTIDE SEQUENCE</scope>
    <source>
        <strain evidence="2">CCTCC AA 2012012</strain>
    </source>
</reference>
<dbReference type="NCBIfam" id="TIGR03891">
    <property type="entry name" value="thiopep_ocin"/>
    <property type="match status" value="1"/>
</dbReference>
<reference evidence="3" key="2">
    <citation type="submission" date="2024-06" db="EMBL/GenBank/DDBJ databases">
        <title>Micromonospora mangrovi CCTCC AA 2012012 genome sequences.</title>
        <authorList>
            <person name="Gao J."/>
        </authorList>
    </citation>
    <scope>NUCLEOTIDE SEQUENCE</scope>
    <source>
        <strain evidence="3">CCTCC AA 2012012</strain>
    </source>
</reference>
<sequence>MTDWQSWHLHVDSLDPRAVEAAVVEVVGPTVAEFGQHADRPRPWFFIRYWQGGPHVRLRLADAGPDAAAVQAALARRTAAVNVALPAGSRLTVEDYQRSAAPIADRGEAGTPLPLTSLLPPGAHPARYEPEVDRYGGTALIAASEALFHASSVVCLRACRDRAGGSRIAADGLEAMAATLSAWPGDRLALLRGVRDGWAQWLGSDFPDAPEQARILAHLAPALRDLADGATSRWTPWTARLGVAAKEWTDRLGAARARQILGSHLHMTQNRLGVGAAREGRLAAILLVLLDGAA</sequence>
<name>A0AAU7MC89_9ACTN</name>
<accession>A0AAU7MC89</accession>
<dbReference type="AlphaFoldDB" id="A0AAU7MC89"/>
<protein>
    <submittedName>
        <fullName evidence="2">Thiopeptide-type bacteriocin biosynthesis protein</fullName>
    </submittedName>
</protein>
<dbReference type="InterPro" id="IPR023809">
    <property type="entry name" value="Thiopep_bacteriocin_synth_dom"/>
</dbReference>
<evidence type="ECO:0000259" key="1">
    <source>
        <dbReference type="Pfam" id="PF14028"/>
    </source>
</evidence>